<proteinExistence type="predicted"/>
<evidence type="ECO:0000313" key="2">
    <source>
        <dbReference type="EMBL" id="MCE7007207.1"/>
    </source>
</evidence>
<evidence type="ECO:0000313" key="3">
    <source>
        <dbReference type="Proteomes" id="UP001521150"/>
    </source>
</evidence>
<protein>
    <recommendedName>
        <fullName evidence="4">BON domain-containing protein</fullName>
    </recommendedName>
</protein>
<dbReference type="RefSeq" id="WP_233728587.1">
    <property type="nucleotide sequence ID" value="NZ_JAJVCN010000002.1"/>
</dbReference>
<keyword evidence="1" id="KW-0472">Membrane</keyword>
<gene>
    <name evidence="2" type="ORF">LWC34_30955</name>
</gene>
<keyword evidence="1" id="KW-1133">Transmembrane helix</keyword>
<evidence type="ECO:0000256" key="1">
    <source>
        <dbReference type="SAM" id="Phobius"/>
    </source>
</evidence>
<keyword evidence="3" id="KW-1185">Reference proteome</keyword>
<accession>A0ABS8ZI63</accession>
<organism evidence="2 3">
    <name type="scientific">Kibdelosporangium philippinense</name>
    <dbReference type="NCBI Taxonomy" id="211113"/>
    <lineage>
        <taxon>Bacteria</taxon>
        <taxon>Bacillati</taxon>
        <taxon>Actinomycetota</taxon>
        <taxon>Actinomycetes</taxon>
        <taxon>Pseudonocardiales</taxon>
        <taxon>Pseudonocardiaceae</taxon>
        <taxon>Kibdelosporangium</taxon>
    </lineage>
</organism>
<feature type="transmembrane region" description="Helical" evidence="1">
    <location>
        <begin position="7"/>
        <end position="26"/>
    </location>
</feature>
<reference evidence="2 3" key="1">
    <citation type="submission" date="2021-12" db="EMBL/GenBank/DDBJ databases">
        <title>Genome sequence of Kibdelosporangium philippinense ATCC 49844.</title>
        <authorList>
            <person name="Fedorov E.A."/>
            <person name="Omeragic M."/>
            <person name="Shalygina K.F."/>
            <person name="Maclea K.S."/>
        </authorList>
    </citation>
    <scope>NUCLEOTIDE SEQUENCE [LARGE SCALE GENOMIC DNA]</scope>
    <source>
        <strain evidence="2 3">ATCC 49844</strain>
    </source>
</reference>
<dbReference type="Proteomes" id="UP001521150">
    <property type="component" value="Unassembled WGS sequence"/>
</dbReference>
<dbReference type="EMBL" id="JAJVCN010000002">
    <property type="protein sequence ID" value="MCE7007207.1"/>
    <property type="molecule type" value="Genomic_DNA"/>
</dbReference>
<comment type="caution">
    <text evidence="2">The sequence shown here is derived from an EMBL/GenBank/DDBJ whole genome shotgun (WGS) entry which is preliminary data.</text>
</comment>
<evidence type="ECO:0008006" key="4">
    <source>
        <dbReference type="Google" id="ProtNLM"/>
    </source>
</evidence>
<sequence length="206" mass="22348">MPRFPRWWFWAAVATPAAITAIGLIIQAPGISRAVSAEAQKAASQGTLVVDGRDVIISGIPVEQAAQVQRAVEAAPGVRAVSVVDPELVPMRMSFTPSTITVTGSTEQEAWRSQFVRALSRQTHGRKLVDETKTQRRTDFPMTTTAAETVVAVLSQQPEAMTVDVRPNKVVVAGTIPDDGRRKAIVALFKRLFGEKTVVDQTKTKE</sequence>
<keyword evidence="1" id="KW-0812">Transmembrane</keyword>
<dbReference type="Gene3D" id="3.40.1520.20">
    <property type="match status" value="1"/>
</dbReference>
<name>A0ABS8ZI63_9PSEU</name>